<keyword evidence="4" id="KW-1003">Cell membrane</keyword>
<evidence type="ECO:0000313" key="10">
    <source>
        <dbReference type="EMBL" id="MBB6633489.1"/>
    </source>
</evidence>
<evidence type="ECO:0000256" key="1">
    <source>
        <dbReference type="ARBA" id="ARBA00004651"/>
    </source>
</evidence>
<keyword evidence="6 8" id="KW-1133">Transmembrane helix</keyword>
<evidence type="ECO:0000313" key="11">
    <source>
        <dbReference type="Proteomes" id="UP000535838"/>
    </source>
</evidence>
<comment type="caution">
    <text evidence="10">The sequence shown here is derived from an EMBL/GenBank/DDBJ whole genome shotgun (WGS) entry which is preliminary data.</text>
</comment>
<evidence type="ECO:0000256" key="2">
    <source>
        <dbReference type="ARBA" id="ARBA00007783"/>
    </source>
</evidence>
<dbReference type="Proteomes" id="UP000535838">
    <property type="component" value="Unassembled WGS sequence"/>
</dbReference>
<evidence type="ECO:0000256" key="5">
    <source>
        <dbReference type="ARBA" id="ARBA00022692"/>
    </source>
</evidence>
<evidence type="ECO:0000256" key="3">
    <source>
        <dbReference type="ARBA" id="ARBA00022448"/>
    </source>
</evidence>
<proteinExistence type="inferred from homology"/>
<dbReference type="PROSITE" id="PS51012">
    <property type="entry name" value="ABC_TM2"/>
    <property type="match status" value="1"/>
</dbReference>
<dbReference type="GO" id="GO:0140359">
    <property type="term" value="F:ABC-type transporter activity"/>
    <property type="evidence" value="ECO:0007669"/>
    <property type="project" value="InterPro"/>
</dbReference>
<keyword evidence="11" id="KW-1185">Reference proteome</keyword>
<evidence type="ECO:0000256" key="8">
    <source>
        <dbReference type="SAM" id="Phobius"/>
    </source>
</evidence>
<feature type="transmembrane region" description="Helical" evidence="8">
    <location>
        <begin position="344"/>
        <end position="367"/>
    </location>
</feature>
<dbReference type="GO" id="GO:0005886">
    <property type="term" value="C:plasma membrane"/>
    <property type="evidence" value="ECO:0007669"/>
    <property type="project" value="UniProtKB-SubCell"/>
</dbReference>
<keyword evidence="3" id="KW-0813">Transport</keyword>
<feature type="domain" description="ABC transmembrane type-2" evidence="9">
    <location>
        <begin position="140"/>
        <end position="370"/>
    </location>
</feature>
<name>A0A841SRE7_9BACL</name>
<comment type="similarity">
    <text evidence="2">Belongs to the ABC-2 integral membrane protein family.</text>
</comment>
<evidence type="ECO:0000259" key="9">
    <source>
        <dbReference type="PROSITE" id="PS51012"/>
    </source>
</evidence>
<dbReference type="Pfam" id="PF12698">
    <property type="entry name" value="ABC2_membrane_3"/>
    <property type="match status" value="1"/>
</dbReference>
<dbReference type="InterPro" id="IPR051449">
    <property type="entry name" value="ABC-2_transporter_component"/>
</dbReference>
<evidence type="ECO:0000256" key="6">
    <source>
        <dbReference type="ARBA" id="ARBA00022989"/>
    </source>
</evidence>
<evidence type="ECO:0000256" key="4">
    <source>
        <dbReference type="ARBA" id="ARBA00022475"/>
    </source>
</evidence>
<feature type="transmembrane region" description="Helical" evidence="8">
    <location>
        <begin position="21"/>
        <end position="43"/>
    </location>
</feature>
<keyword evidence="5 8" id="KW-0812">Transmembrane</keyword>
<dbReference type="InterPro" id="IPR013525">
    <property type="entry name" value="ABC2_TM"/>
</dbReference>
<feature type="transmembrane region" description="Helical" evidence="8">
    <location>
        <begin position="291"/>
        <end position="310"/>
    </location>
</feature>
<dbReference type="RefSeq" id="WP_185118731.1">
    <property type="nucleotide sequence ID" value="NZ_JACJVQ010000005.1"/>
</dbReference>
<dbReference type="AlphaFoldDB" id="A0A841SRE7"/>
<dbReference type="InterPro" id="IPR047817">
    <property type="entry name" value="ABC2_TM_bact-type"/>
</dbReference>
<reference evidence="10 11" key="1">
    <citation type="submission" date="2020-08" db="EMBL/GenBank/DDBJ databases">
        <title>Cohnella phylogeny.</title>
        <authorList>
            <person name="Dunlap C."/>
        </authorList>
    </citation>
    <scope>NUCLEOTIDE SEQUENCE [LARGE SCALE GENOMIC DNA]</scope>
    <source>
        <strain evidence="10 11">DSM 25241</strain>
    </source>
</reference>
<protein>
    <submittedName>
        <fullName evidence="10">ABC transporter permease</fullName>
    </submittedName>
</protein>
<gene>
    <name evidence="10" type="ORF">H7B67_05145</name>
</gene>
<keyword evidence="7 8" id="KW-0472">Membrane</keyword>
<feature type="transmembrane region" description="Helical" evidence="8">
    <location>
        <begin position="224"/>
        <end position="250"/>
    </location>
</feature>
<sequence>MIILHIARKELLRSLRDTRTFMFMLAFPIVLMLILGTALTNAFTTSLTFDDLKLAYKLEDPESQASGYWNEFAKSIEQNGVLVTPLSADEDGKKAVKNGEYAAFAEIKNDGIEFYGSNKLTVESDILQGMVSAFANRYSLAAAGAKQDPASLETLLSEAGSGTYVKETSLQGDTVPDSMDYYAMAMSTMIAFYACMSASQLIRGEKVRNTALRLAAAPISKAELFAGKVIACTLINFLCVIVVVAVSRFAFGANWGDHYGPILIVLFTEVLLAVSLGLGASYLFSGEGGSSAVMTFTQIASFTGGAYFPVNDMTGFWAILAKISPLWWANDALTKIIYSDEVQALWPAVLFNVIFAALFLSLSILFMRRKEAL</sequence>
<dbReference type="PANTHER" id="PTHR30294:SF48">
    <property type="entry name" value="LINEARMYCIN RESISTANCE PERMEASE PROTEIN LNRM"/>
    <property type="match status" value="1"/>
</dbReference>
<evidence type="ECO:0000256" key="7">
    <source>
        <dbReference type="ARBA" id="ARBA00023136"/>
    </source>
</evidence>
<dbReference type="EMBL" id="JACJVQ010000005">
    <property type="protein sequence ID" value="MBB6633489.1"/>
    <property type="molecule type" value="Genomic_DNA"/>
</dbReference>
<organism evidence="10 11">
    <name type="scientific">Cohnella thailandensis</name>
    <dbReference type="NCBI Taxonomy" id="557557"/>
    <lineage>
        <taxon>Bacteria</taxon>
        <taxon>Bacillati</taxon>
        <taxon>Bacillota</taxon>
        <taxon>Bacilli</taxon>
        <taxon>Bacillales</taxon>
        <taxon>Paenibacillaceae</taxon>
        <taxon>Cohnella</taxon>
    </lineage>
</organism>
<accession>A0A841SRE7</accession>
<feature type="transmembrane region" description="Helical" evidence="8">
    <location>
        <begin position="181"/>
        <end position="203"/>
    </location>
</feature>
<comment type="subcellular location">
    <subcellularLocation>
        <location evidence="1">Cell membrane</location>
        <topology evidence="1">Multi-pass membrane protein</topology>
    </subcellularLocation>
</comment>
<feature type="transmembrane region" description="Helical" evidence="8">
    <location>
        <begin position="262"/>
        <end position="284"/>
    </location>
</feature>
<dbReference type="PANTHER" id="PTHR30294">
    <property type="entry name" value="MEMBRANE COMPONENT OF ABC TRANSPORTER YHHJ-RELATED"/>
    <property type="match status" value="1"/>
</dbReference>